<dbReference type="Gene3D" id="1.10.150.240">
    <property type="entry name" value="Putative phosphatase, domain 2"/>
    <property type="match status" value="1"/>
</dbReference>
<keyword evidence="2" id="KW-0378">Hydrolase</keyword>
<sequence length="232" mass="25447">MAAPQRPRPKAIVCDVNGTLVSLDPIGQRMKELGLTENDLELWFAKVLRDGIAAAAADGFATFSAFGGYHLKLMLCALGDKAPVDMEQAVDHVLEGFNQIAPHGDLQPAFQRLTEAGIKVTSMTNGNAKFTNGFLQRNGLDKYVSLVLDVSAPRLWKPRKEAYVYVTDQLHLKPEEVMLVAIHPWDCNGAKNAGLQAAYVNRNNQPYPEFFATPDLSVQSFVELAEKLTSSS</sequence>
<evidence type="ECO:0008006" key="5">
    <source>
        <dbReference type="Google" id="ProtNLM"/>
    </source>
</evidence>
<dbReference type="InterPro" id="IPR006328">
    <property type="entry name" value="2-HAD"/>
</dbReference>
<dbReference type="SFLD" id="SFLDG01129">
    <property type="entry name" value="C1.5:_HAD__Beta-PGM__Phosphata"/>
    <property type="match status" value="1"/>
</dbReference>
<name>A0AAW1QPN6_9CHLO</name>
<gene>
    <name evidence="3" type="ORF">WJX72_002544</name>
</gene>
<organism evidence="3 4">
    <name type="scientific">[Myrmecia] bisecta</name>
    <dbReference type="NCBI Taxonomy" id="41462"/>
    <lineage>
        <taxon>Eukaryota</taxon>
        <taxon>Viridiplantae</taxon>
        <taxon>Chlorophyta</taxon>
        <taxon>core chlorophytes</taxon>
        <taxon>Trebouxiophyceae</taxon>
        <taxon>Trebouxiales</taxon>
        <taxon>Trebouxiaceae</taxon>
        <taxon>Myrmecia</taxon>
    </lineage>
</organism>
<protein>
    <recommendedName>
        <fullName evidence="5">Haloacid dehalogenase</fullName>
    </recommendedName>
</protein>
<dbReference type="SUPFAM" id="SSF56784">
    <property type="entry name" value="HAD-like"/>
    <property type="match status" value="1"/>
</dbReference>
<dbReference type="Pfam" id="PF00702">
    <property type="entry name" value="Hydrolase"/>
    <property type="match status" value="1"/>
</dbReference>
<dbReference type="InterPro" id="IPR023214">
    <property type="entry name" value="HAD_sf"/>
</dbReference>
<dbReference type="InterPro" id="IPR051540">
    <property type="entry name" value="S-2-haloacid_dehalogenase"/>
</dbReference>
<dbReference type="Gene3D" id="3.40.50.1000">
    <property type="entry name" value="HAD superfamily/HAD-like"/>
    <property type="match status" value="1"/>
</dbReference>
<evidence type="ECO:0000313" key="3">
    <source>
        <dbReference type="EMBL" id="KAK9823407.1"/>
    </source>
</evidence>
<dbReference type="SFLD" id="SFLDS00003">
    <property type="entry name" value="Haloacid_Dehalogenase"/>
    <property type="match status" value="1"/>
</dbReference>
<evidence type="ECO:0000256" key="1">
    <source>
        <dbReference type="ARBA" id="ARBA00008106"/>
    </source>
</evidence>
<dbReference type="InterPro" id="IPR023198">
    <property type="entry name" value="PGP-like_dom2"/>
</dbReference>
<proteinExistence type="inferred from homology"/>
<dbReference type="NCBIfam" id="TIGR01428">
    <property type="entry name" value="HAD_type_II"/>
    <property type="match status" value="1"/>
</dbReference>
<dbReference type="PRINTS" id="PR00413">
    <property type="entry name" value="HADHALOGNASE"/>
</dbReference>
<dbReference type="GO" id="GO:0019120">
    <property type="term" value="F:hydrolase activity, acting on acid halide bonds, in C-halide compounds"/>
    <property type="evidence" value="ECO:0007669"/>
    <property type="project" value="InterPro"/>
</dbReference>
<dbReference type="PROSITE" id="PS01228">
    <property type="entry name" value="COF_1"/>
    <property type="match status" value="1"/>
</dbReference>
<comment type="caution">
    <text evidence="3">The sequence shown here is derived from an EMBL/GenBank/DDBJ whole genome shotgun (WGS) entry which is preliminary data.</text>
</comment>
<dbReference type="EMBL" id="JALJOR010000002">
    <property type="protein sequence ID" value="KAK9823407.1"/>
    <property type="molecule type" value="Genomic_DNA"/>
</dbReference>
<evidence type="ECO:0000313" key="4">
    <source>
        <dbReference type="Proteomes" id="UP001489004"/>
    </source>
</evidence>
<reference evidence="3 4" key="1">
    <citation type="journal article" date="2024" name="Nat. Commun.">
        <title>Phylogenomics reveals the evolutionary origins of lichenization in chlorophyte algae.</title>
        <authorList>
            <person name="Puginier C."/>
            <person name="Libourel C."/>
            <person name="Otte J."/>
            <person name="Skaloud P."/>
            <person name="Haon M."/>
            <person name="Grisel S."/>
            <person name="Petersen M."/>
            <person name="Berrin J.G."/>
            <person name="Delaux P.M."/>
            <person name="Dal Grande F."/>
            <person name="Keller J."/>
        </authorList>
    </citation>
    <scope>NUCLEOTIDE SEQUENCE [LARGE SCALE GENOMIC DNA]</scope>
    <source>
        <strain evidence="3 4">SAG 2043</strain>
    </source>
</reference>
<comment type="similarity">
    <text evidence="1">Belongs to the HAD-like hydrolase superfamily. S-2-haloalkanoic acid dehalogenase family.</text>
</comment>
<dbReference type="PANTHER" id="PTHR43316:SF3">
    <property type="entry name" value="HALOACID DEHALOGENASE, TYPE II (AFU_ORTHOLOGUE AFUA_2G07750)-RELATED"/>
    <property type="match status" value="1"/>
</dbReference>
<dbReference type="PANTHER" id="PTHR43316">
    <property type="entry name" value="HYDROLASE, HALOACID DELAHOGENASE-RELATED"/>
    <property type="match status" value="1"/>
</dbReference>
<keyword evidence="4" id="KW-1185">Reference proteome</keyword>
<dbReference type="InterPro" id="IPR036412">
    <property type="entry name" value="HAD-like_sf"/>
</dbReference>
<accession>A0AAW1QPN6</accession>
<evidence type="ECO:0000256" key="2">
    <source>
        <dbReference type="ARBA" id="ARBA00022801"/>
    </source>
</evidence>
<dbReference type="AlphaFoldDB" id="A0AAW1QPN6"/>
<dbReference type="Proteomes" id="UP001489004">
    <property type="component" value="Unassembled WGS sequence"/>
</dbReference>
<dbReference type="InterPro" id="IPR006439">
    <property type="entry name" value="HAD-SF_hydro_IA"/>
</dbReference>